<name>W7Z1W9_9BACL</name>
<keyword evidence="1" id="KW-1133">Transmembrane helix</keyword>
<dbReference type="RefSeq" id="WP_036648743.1">
    <property type="nucleotide sequence ID" value="NZ_BAVZ01000006.1"/>
</dbReference>
<feature type="signal peptide" evidence="2">
    <location>
        <begin position="1"/>
        <end position="27"/>
    </location>
</feature>
<keyword evidence="4" id="KW-1185">Reference proteome</keyword>
<dbReference type="AlphaFoldDB" id="W7Z1W9"/>
<organism evidence="3 4">
    <name type="scientific">Paenibacillus pini JCM 16418</name>
    <dbReference type="NCBI Taxonomy" id="1236976"/>
    <lineage>
        <taxon>Bacteria</taxon>
        <taxon>Bacillati</taxon>
        <taxon>Bacillota</taxon>
        <taxon>Bacilli</taxon>
        <taxon>Bacillales</taxon>
        <taxon>Paenibacillaceae</taxon>
        <taxon>Paenibacillus</taxon>
    </lineage>
</organism>
<gene>
    <name evidence="3" type="ORF">JCM16418_2468</name>
</gene>
<dbReference type="STRING" id="1236976.JCM16418_2468"/>
<keyword evidence="2" id="KW-0732">Signal</keyword>
<evidence type="ECO:0000313" key="4">
    <source>
        <dbReference type="Proteomes" id="UP000019364"/>
    </source>
</evidence>
<sequence>MFRQMIARVIMMLLIVVLVVPTSWAMAAESEPTHVLIVYDSLAKGTSKEGNVEALQRLLASDGVRVTLCSLETYQKGTLQQYEKVVGVFNTSDLKISSTDYLSDFAKYDGDYMHIGAMLPAKVQSSLGIRLQMSEGETIRLLMGQFIQESIQVQQLPRIIATTGHTYGNVTSTSMNHATPYGVRNDRYAYIPYFEKGNLSELALSYVLKDWFAIKGDRHQYIVFKDVYPFSDLKLLEHMADRLYDAGIPFMVSVNPVLSNTDYPAMKRYLETLKYVQSRNGSILVNAPFVASPFSHLNRDLGAQMETFIDVLADHGLAPLGIGAEMYWTYDQHYIAKGMKFFDSVVEYPNEKIMYKEQTNTSQPFESSLYSLQPDFLKQYLYKKSKVIDPLPMDTALVFKFFADEKELDRAVQQLADSWVTFADYKYEQHNVATQKNKISSDGGFLHINGQVVALNDAKKSVDSNYTYKQVEKKSFEKWFHVQDRIFIVIILFTIVAFGVLFISGYRLYKRKYFK</sequence>
<dbReference type="OrthoDB" id="1779709at2"/>
<reference evidence="3 4" key="1">
    <citation type="journal article" date="2014" name="Genome Announc.">
        <title>Draft Genome Sequence of Paenibacillus pini JCM 16418T, Isolated from the Rhizosphere of Pine Tree.</title>
        <authorList>
            <person name="Yuki M."/>
            <person name="Oshima K."/>
            <person name="Suda W."/>
            <person name="Oshida Y."/>
            <person name="Kitamura K."/>
            <person name="Iida Y."/>
            <person name="Hattori M."/>
            <person name="Ohkuma M."/>
        </authorList>
    </citation>
    <scope>NUCLEOTIDE SEQUENCE [LARGE SCALE GENOMIC DNA]</scope>
    <source>
        <strain evidence="3 4">JCM 16418</strain>
    </source>
</reference>
<dbReference type="InterPro" id="IPR018763">
    <property type="entry name" value="DUF2334"/>
</dbReference>
<dbReference type="Proteomes" id="UP000019364">
    <property type="component" value="Unassembled WGS sequence"/>
</dbReference>
<keyword evidence="1" id="KW-0812">Transmembrane</keyword>
<evidence type="ECO:0000313" key="3">
    <source>
        <dbReference type="EMBL" id="GAF08394.1"/>
    </source>
</evidence>
<feature type="transmembrane region" description="Helical" evidence="1">
    <location>
        <begin position="486"/>
        <end position="509"/>
    </location>
</feature>
<protein>
    <recommendedName>
        <fullName evidence="5">DUF2334 domain-containing protein</fullName>
    </recommendedName>
</protein>
<accession>W7Z1W9</accession>
<evidence type="ECO:0000256" key="2">
    <source>
        <dbReference type="SAM" id="SignalP"/>
    </source>
</evidence>
<dbReference type="EMBL" id="BAVZ01000006">
    <property type="protein sequence ID" value="GAF08394.1"/>
    <property type="molecule type" value="Genomic_DNA"/>
</dbReference>
<dbReference type="eggNOG" id="COG5298">
    <property type="taxonomic scope" value="Bacteria"/>
</dbReference>
<keyword evidence="1" id="KW-0472">Membrane</keyword>
<comment type="caution">
    <text evidence="3">The sequence shown here is derived from an EMBL/GenBank/DDBJ whole genome shotgun (WGS) entry which is preliminary data.</text>
</comment>
<feature type="chain" id="PRO_5004907565" description="DUF2334 domain-containing protein" evidence="2">
    <location>
        <begin position="28"/>
        <end position="515"/>
    </location>
</feature>
<evidence type="ECO:0008006" key="5">
    <source>
        <dbReference type="Google" id="ProtNLM"/>
    </source>
</evidence>
<evidence type="ECO:0000256" key="1">
    <source>
        <dbReference type="SAM" id="Phobius"/>
    </source>
</evidence>
<proteinExistence type="predicted"/>
<dbReference type="Pfam" id="PF10096">
    <property type="entry name" value="DUF2334"/>
    <property type="match status" value="1"/>
</dbReference>